<organism evidence="4 5">
    <name type="scientific">Oceanobacter antarcticus</name>
    <dbReference type="NCBI Taxonomy" id="3133425"/>
    <lineage>
        <taxon>Bacteria</taxon>
        <taxon>Pseudomonadati</taxon>
        <taxon>Pseudomonadota</taxon>
        <taxon>Gammaproteobacteria</taxon>
        <taxon>Oceanospirillales</taxon>
        <taxon>Oceanospirillaceae</taxon>
        <taxon>Oceanobacter</taxon>
    </lineage>
</organism>
<evidence type="ECO:0000313" key="5">
    <source>
        <dbReference type="Proteomes" id="UP001620597"/>
    </source>
</evidence>
<dbReference type="PANTHER" id="PTHR46268">
    <property type="entry name" value="STRESS RESPONSE PROTEIN NHAX"/>
    <property type="match status" value="1"/>
</dbReference>
<dbReference type="InterPro" id="IPR006015">
    <property type="entry name" value="Universal_stress_UspA"/>
</dbReference>
<comment type="caution">
    <text evidence="4">The sequence shown here is derived from an EMBL/GenBank/DDBJ whole genome shotgun (WGS) entry which is preliminary data.</text>
</comment>
<keyword evidence="5" id="KW-1185">Reference proteome</keyword>
<dbReference type="SUPFAM" id="SSF52402">
    <property type="entry name" value="Adenine nucleotide alpha hydrolases-like"/>
    <property type="match status" value="1"/>
</dbReference>
<feature type="domain" description="UspA" evidence="3">
    <location>
        <begin position="1"/>
        <end position="144"/>
    </location>
</feature>
<dbReference type="PRINTS" id="PR01438">
    <property type="entry name" value="UNVRSLSTRESS"/>
</dbReference>
<dbReference type="Pfam" id="PF00582">
    <property type="entry name" value="Usp"/>
    <property type="match status" value="1"/>
</dbReference>
<evidence type="ECO:0000256" key="2">
    <source>
        <dbReference type="PIRNR" id="PIRNR006276"/>
    </source>
</evidence>
<dbReference type="Proteomes" id="UP001620597">
    <property type="component" value="Unassembled WGS sequence"/>
</dbReference>
<evidence type="ECO:0000256" key="1">
    <source>
        <dbReference type="ARBA" id="ARBA00008791"/>
    </source>
</evidence>
<gene>
    <name evidence="4" type="ORF">WG929_10365</name>
</gene>
<dbReference type="PIRSF" id="PIRSF006276">
    <property type="entry name" value="UspA"/>
    <property type="match status" value="1"/>
</dbReference>
<accession>A0ABW8NIX8</accession>
<protein>
    <recommendedName>
        <fullName evidence="2">Universal stress protein</fullName>
    </recommendedName>
</protein>
<dbReference type="RefSeq" id="WP_416205967.1">
    <property type="nucleotide sequence ID" value="NZ_JBBKTX010000011.1"/>
</dbReference>
<keyword evidence="2" id="KW-0963">Cytoplasm</keyword>
<comment type="similarity">
    <text evidence="1 2">Belongs to the universal stress protein A family.</text>
</comment>
<dbReference type="Gene3D" id="3.40.50.620">
    <property type="entry name" value="HUPs"/>
    <property type="match status" value="1"/>
</dbReference>
<dbReference type="InterPro" id="IPR006016">
    <property type="entry name" value="UspA"/>
</dbReference>
<reference evidence="4 5" key="1">
    <citation type="submission" date="2024-03" db="EMBL/GenBank/DDBJ databases">
        <title>High-quality draft genome sequence of Oceanobacter sp. wDCs-4.</title>
        <authorList>
            <person name="Dong C."/>
        </authorList>
    </citation>
    <scope>NUCLEOTIDE SEQUENCE [LARGE SCALE GENOMIC DNA]</scope>
    <source>
        <strain evidence="5">wDCs-4</strain>
    </source>
</reference>
<evidence type="ECO:0000313" key="4">
    <source>
        <dbReference type="EMBL" id="MFK4752811.1"/>
    </source>
</evidence>
<dbReference type="InterPro" id="IPR014729">
    <property type="entry name" value="Rossmann-like_a/b/a_fold"/>
</dbReference>
<proteinExistence type="inferred from homology"/>
<dbReference type="CDD" id="cd00293">
    <property type="entry name" value="USP-like"/>
    <property type="match status" value="1"/>
</dbReference>
<name>A0ABW8NIX8_9GAMM</name>
<evidence type="ECO:0000259" key="3">
    <source>
        <dbReference type="Pfam" id="PF00582"/>
    </source>
</evidence>
<dbReference type="PANTHER" id="PTHR46268:SF15">
    <property type="entry name" value="UNIVERSAL STRESS PROTEIN HP_0031"/>
    <property type="match status" value="1"/>
</dbReference>
<comment type="subcellular location">
    <subcellularLocation>
        <location evidence="2">Cytoplasm</location>
    </subcellularLocation>
</comment>
<sequence length="151" mass="16403">MYQHLLVPLDQSPLAMRLAEYSIKFASEIGATMTFITVCQDFEGTAEGALQRTLSPDRFIDIALHEAKQTLQAALDLAALHGVRAVTQLRIGDAPFEEIINEVHSSACDLVVMASHGHHGLERLLVGSQTQKVLDSASVPVLVMPLRSNGE</sequence>
<dbReference type="EMBL" id="JBBKTX010000011">
    <property type="protein sequence ID" value="MFK4752811.1"/>
    <property type="molecule type" value="Genomic_DNA"/>
</dbReference>